<evidence type="ECO:0000256" key="2">
    <source>
        <dbReference type="ARBA" id="ARBA00009182"/>
    </source>
</evidence>
<dbReference type="PROSITE" id="PS50975">
    <property type="entry name" value="ATP_GRASP"/>
    <property type="match status" value="1"/>
</dbReference>
<sequence>MQACRSHPVQTALALFNAFFSLYLLPQKGVCHVARLFEYQSKSLLKEKGIPIPRGGVAGSPDEAVKIADEIGYPVVLKIQAWVTGRANLGGIRFAENADEVKRIAGELLGMKVKNFTVEKILVEEKLDIEREFFAGIIVDDAEKSPLVIFSSIGGTGIEEIAREHPESIAKSHVDPLFGFKDYHGRELARKAGITGKLIIKIGSVLSKLYNVMKSYDARSAEINPLALTKDGNVVALDCHITVDDYAVYRHPELGIEIAREFDRPATELEKIAYRVEEKDYRGTFYFFQMVEKVPPDGKHIGFHGAGGGGSMMSMDAVLNAGFKIANFCDTSGNPPASKVYRAAKIILSQPNIVGYFASGSGVASQEQFHSARGFVKAFLEERPEIPAVLRLGGNFEEKAIEILHTYLKELPAGVEGYGRDDSPDFCATRLKELVEKNGAKLHIPKPYSEYTPKEDEYSFETITGRIYIDHELCDRCETKGCVSECPKEVLKIENGRAVLNMDPEEVKKGKCTECLACEIYCQFHGAGGLHIVLPIPGLKEYRERILKEIKEG</sequence>
<dbReference type="GO" id="GO:0006099">
    <property type="term" value="P:tricarboxylic acid cycle"/>
    <property type="evidence" value="ECO:0007669"/>
    <property type="project" value="TreeGrafter"/>
</dbReference>
<keyword evidence="3" id="KW-0436">Ligase</keyword>
<dbReference type="InterPro" id="IPR013650">
    <property type="entry name" value="ATP-grasp_succ-CoA_synth-type"/>
</dbReference>
<dbReference type="SUPFAM" id="SSF56059">
    <property type="entry name" value="Glutathione synthetase ATP-binding domain-like"/>
    <property type="match status" value="1"/>
</dbReference>
<feature type="domain" description="ATP-grasp" evidence="8">
    <location>
        <begin position="42"/>
        <end position="267"/>
    </location>
</feature>
<dbReference type="PANTHER" id="PTHR11815:SF10">
    <property type="entry name" value="SUCCINATE--COA LIGASE [GDP-FORMING] SUBUNIT BETA, MITOCHONDRIAL"/>
    <property type="match status" value="1"/>
</dbReference>
<evidence type="ECO:0000259" key="9">
    <source>
        <dbReference type="PROSITE" id="PS51379"/>
    </source>
</evidence>
<dbReference type="Gene3D" id="3.40.50.261">
    <property type="entry name" value="Succinyl-CoA synthetase domains"/>
    <property type="match status" value="1"/>
</dbReference>
<dbReference type="SUPFAM" id="SSF52210">
    <property type="entry name" value="Succinyl-CoA synthetase domains"/>
    <property type="match status" value="1"/>
</dbReference>
<comment type="caution">
    <text evidence="10">The sequence shown here is derived from an EMBL/GenBank/DDBJ whole genome shotgun (WGS) entry which is preliminary data.</text>
</comment>
<feature type="domain" description="4Fe-4S ferredoxin-type" evidence="9">
    <location>
        <begin position="465"/>
        <end position="496"/>
    </location>
</feature>
<evidence type="ECO:0000256" key="7">
    <source>
        <dbReference type="PROSITE-ProRule" id="PRU00409"/>
    </source>
</evidence>
<evidence type="ECO:0000256" key="4">
    <source>
        <dbReference type="ARBA" id="ARBA00022723"/>
    </source>
</evidence>
<dbReference type="InterPro" id="IPR013815">
    <property type="entry name" value="ATP_grasp_subdomain_1"/>
</dbReference>
<gene>
    <name evidence="10" type="ORF">ENG67_06565</name>
</gene>
<evidence type="ECO:0000256" key="6">
    <source>
        <dbReference type="ARBA" id="ARBA00022842"/>
    </source>
</evidence>
<keyword evidence="4" id="KW-0479">Metal-binding</keyword>
<protein>
    <submittedName>
        <fullName evidence="10">Succinyl-CoA synthetase subunit beta</fullName>
    </submittedName>
</protein>
<dbReference type="Gene3D" id="3.30.470.20">
    <property type="entry name" value="ATP-grasp fold, B domain"/>
    <property type="match status" value="1"/>
</dbReference>
<keyword evidence="6" id="KW-0460">Magnesium</keyword>
<dbReference type="GO" id="GO:0004775">
    <property type="term" value="F:succinate-CoA ligase (ADP-forming) activity"/>
    <property type="evidence" value="ECO:0007669"/>
    <property type="project" value="TreeGrafter"/>
</dbReference>
<dbReference type="InterPro" id="IPR011761">
    <property type="entry name" value="ATP-grasp"/>
</dbReference>
<evidence type="ECO:0000256" key="1">
    <source>
        <dbReference type="ARBA" id="ARBA00001946"/>
    </source>
</evidence>
<reference evidence="10" key="1">
    <citation type="journal article" date="2020" name="mSystems">
        <title>Genome- and Community-Level Interaction Insights into Carbon Utilization and Element Cycling Functions of Hydrothermarchaeota in Hydrothermal Sediment.</title>
        <authorList>
            <person name="Zhou Z."/>
            <person name="Liu Y."/>
            <person name="Xu W."/>
            <person name="Pan J."/>
            <person name="Luo Z.H."/>
            <person name="Li M."/>
        </authorList>
    </citation>
    <scope>NUCLEOTIDE SEQUENCE [LARGE SCALE GENOMIC DNA]</scope>
    <source>
        <strain evidence="10">HyVt-237</strain>
    </source>
</reference>
<organism evidence="10">
    <name type="scientific">candidate division WOR-3 bacterium</name>
    <dbReference type="NCBI Taxonomy" id="2052148"/>
    <lineage>
        <taxon>Bacteria</taxon>
        <taxon>Bacteria division WOR-3</taxon>
    </lineage>
</organism>
<dbReference type="FunFam" id="3.30.470.20:FF:000002">
    <property type="entry name" value="Succinate--CoA ligase [ADP-forming] subunit beta"/>
    <property type="match status" value="1"/>
</dbReference>
<dbReference type="PROSITE" id="PS51379">
    <property type="entry name" value="4FE4S_FER_2"/>
    <property type="match status" value="1"/>
</dbReference>
<evidence type="ECO:0000256" key="5">
    <source>
        <dbReference type="ARBA" id="ARBA00022741"/>
    </source>
</evidence>
<dbReference type="InterPro" id="IPR016102">
    <property type="entry name" value="Succinyl-CoA_synth-like"/>
</dbReference>
<dbReference type="Gene3D" id="3.30.70.20">
    <property type="match status" value="1"/>
</dbReference>
<evidence type="ECO:0000259" key="8">
    <source>
        <dbReference type="PROSITE" id="PS50975"/>
    </source>
</evidence>
<dbReference type="SUPFAM" id="SSF54862">
    <property type="entry name" value="4Fe-4S ferredoxins"/>
    <property type="match status" value="1"/>
</dbReference>
<dbReference type="GO" id="GO:0042709">
    <property type="term" value="C:succinate-CoA ligase complex"/>
    <property type="evidence" value="ECO:0007669"/>
    <property type="project" value="TreeGrafter"/>
</dbReference>
<dbReference type="AlphaFoldDB" id="A0A7C1BEB1"/>
<name>A0A7C1BEB1_UNCW3</name>
<dbReference type="InterPro" id="IPR017896">
    <property type="entry name" value="4Fe4S_Fe-S-bd"/>
</dbReference>
<evidence type="ECO:0000256" key="3">
    <source>
        <dbReference type="ARBA" id="ARBA00022598"/>
    </source>
</evidence>
<proteinExistence type="inferred from homology"/>
<dbReference type="GO" id="GO:0006104">
    <property type="term" value="P:succinyl-CoA metabolic process"/>
    <property type="evidence" value="ECO:0007669"/>
    <property type="project" value="TreeGrafter"/>
</dbReference>
<keyword evidence="5 7" id="KW-0547">Nucleotide-binding</keyword>
<dbReference type="Gene3D" id="3.30.1490.20">
    <property type="entry name" value="ATP-grasp fold, A domain"/>
    <property type="match status" value="1"/>
</dbReference>
<evidence type="ECO:0000313" key="10">
    <source>
        <dbReference type="EMBL" id="HDM90849.1"/>
    </source>
</evidence>
<dbReference type="GO" id="GO:0005524">
    <property type="term" value="F:ATP binding"/>
    <property type="evidence" value="ECO:0007669"/>
    <property type="project" value="UniProtKB-UniRule"/>
</dbReference>
<dbReference type="GO" id="GO:0046872">
    <property type="term" value="F:metal ion binding"/>
    <property type="evidence" value="ECO:0007669"/>
    <property type="project" value="UniProtKB-KW"/>
</dbReference>
<dbReference type="PANTHER" id="PTHR11815">
    <property type="entry name" value="SUCCINYL-COA SYNTHETASE BETA CHAIN"/>
    <property type="match status" value="1"/>
</dbReference>
<accession>A0A7C1BEB1</accession>
<keyword evidence="7" id="KW-0067">ATP-binding</keyword>
<comment type="similarity">
    <text evidence="2">Belongs to the succinate/malate CoA ligase beta subunit family.</text>
</comment>
<dbReference type="Pfam" id="PF08442">
    <property type="entry name" value="ATP-grasp_2"/>
    <property type="match status" value="1"/>
</dbReference>
<comment type="cofactor">
    <cofactor evidence="1">
        <name>Mg(2+)</name>
        <dbReference type="ChEBI" id="CHEBI:18420"/>
    </cofactor>
</comment>
<dbReference type="Proteomes" id="UP000885931">
    <property type="component" value="Unassembled WGS sequence"/>
</dbReference>
<dbReference type="EMBL" id="DRBW01000241">
    <property type="protein sequence ID" value="HDM90849.1"/>
    <property type="molecule type" value="Genomic_DNA"/>
</dbReference>